<dbReference type="InterPro" id="IPR008978">
    <property type="entry name" value="HSP20-like_chaperone"/>
</dbReference>
<feature type="domain" description="SHSP" evidence="6">
    <location>
        <begin position="19"/>
        <end position="123"/>
    </location>
</feature>
<dbReference type="CDD" id="cd06464">
    <property type="entry name" value="ACD_sHsps-like"/>
    <property type="match status" value="1"/>
</dbReference>
<dbReference type="SUPFAM" id="SSF49764">
    <property type="entry name" value="HSP20-like chaperones"/>
    <property type="match status" value="1"/>
</dbReference>
<dbReference type="Gene3D" id="2.60.40.790">
    <property type="match status" value="1"/>
</dbReference>
<comment type="similarity">
    <text evidence="2 3">Belongs to the small heat shock protein (HSP20) family.</text>
</comment>
<keyword evidence="1" id="KW-0346">Stress response</keyword>
<evidence type="ECO:0000259" key="6">
    <source>
        <dbReference type="PROSITE" id="PS01031"/>
    </source>
</evidence>
<keyword evidence="8" id="KW-1185">Reference proteome</keyword>
<sequence length="215" mass="24328">MAGVRGPLGAATRKGLHSFKFEQLEPPSGWTYDSNFYYLLLDLPGFKNDEVKIEVDEAGYMKVSGERQYGENKFIGLDKTYKLPENIDMEGISGRFENDMLYVITIPKRVDIKQADDPLIEDKKSNVLEGQNEQEKPQNDDDSNVNDGGIEDQQACHLDKELQEQKRAMKAGRLRGAMKKMNDNKGIIITAFAAFCMGILVSNKFHSAAQNWKRI</sequence>
<dbReference type="InterPro" id="IPR031107">
    <property type="entry name" value="Small_HSP"/>
</dbReference>
<name>A0AAN8V7L2_9MAGN</name>
<accession>A0AAN8V7L2</accession>
<evidence type="ECO:0000256" key="3">
    <source>
        <dbReference type="RuleBase" id="RU003616"/>
    </source>
</evidence>
<keyword evidence="5" id="KW-1133">Transmembrane helix</keyword>
<dbReference type="Proteomes" id="UP001370490">
    <property type="component" value="Unassembled WGS sequence"/>
</dbReference>
<keyword evidence="5" id="KW-0472">Membrane</keyword>
<keyword evidence="5" id="KW-0812">Transmembrane</keyword>
<dbReference type="PROSITE" id="PS01031">
    <property type="entry name" value="SHSP"/>
    <property type="match status" value="1"/>
</dbReference>
<reference evidence="7 8" key="1">
    <citation type="submission" date="2023-12" db="EMBL/GenBank/DDBJ databases">
        <title>A high-quality genome assembly for Dillenia turbinata (Dilleniales).</title>
        <authorList>
            <person name="Chanderbali A."/>
        </authorList>
    </citation>
    <scope>NUCLEOTIDE SEQUENCE [LARGE SCALE GENOMIC DNA]</scope>
    <source>
        <strain evidence="7">LSX21</strain>
        <tissue evidence="7">Leaf</tissue>
    </source>
</reference>
<gene>
    <name evidence="7" type="ORF">RJ641_009292</name>
</gene>
<dbReference type="Pfam" id="PF00011">
    <property type="entry name" value="HSP20"/>
    <property type="match status" value="1"/>
</dbReference>
<comment type="caution">
    <text evidence="7">The sequence shown here is derived from an EMBL/GenBank/DDBJ whole genome shotgun (WGS) entry which is preliminary data.</text>
</comment>
<feature type="region of interest" description="Disordered" evidence="4">
    <location>
        <begin position="125"/>
        <end position="150"/>
    </location>
</feature>
<evidence type="ECO:0000256" key="2">
    <source>
        <dbReference type="PROSITE-ProRule" id="PRU00285"/>
    </source>
</evidence>
<evidence type="ECO:0000256" key="4">
    <source>
        <dbReference type="SAM" id="MobiDB-lite"/>
    </source>
</evidence>
<feature type="transmembrane region" description="Helical" evidence="5">
    <location>
        <begin position="186"/>
        <end position="205"/>
    </location>
</feature>
<evidence type="ECO:0000256" key="5">
    <source>
        <dbReference type="SAM" id="Phobius"/>
    </source>
</evidence>
<protein>
    <submittedName>
        <fullName evidence="7">Alpha crystallin/Hsp20 domain</fullName>
    </submittedName>
</protein>
<dbReference type="PANTHER" id="PTHR11527">
    <property type="entry name" value="HEAT-SHOCK PROTEIN 20 FAMILY MEMBER"/>
    <property type="match status" value="1"/>
</dbReference>
<dbReference type="AlphaFoldDB" id="A0AAN8V7L2"/>
<proteinExistence type="inferred from homology"/>
<evidence type="ECO:0000313" key="7">
    <source>
        <dbReference type="EMBL" id="KAK6924966.1"/>
    </source>
</evidence>
<organism evidence="7 8">
    <name type="scientific">Dillenia turbinata</name>
    <dbReference type="NCBI Taxonomy" id="194707"/>
    <lineage>
        <taxon>Eukaryota</taxon>
        <taxon>Viridiplantae</taxon>
        <taxon>Streptophyta</taxon>
        <taxon>Embryophyta</taxon>
        <taxon>Tracheophyta</taxon>
        <taxon>Spermatophyta</taxon>
        <taxon>Magnoliopsida</taxon>
        <taxon>eudicotyledons</taxon>
        <taxon>Gunneridae</taxon>
        <taxon>Pentapetalae</taxon>
        <taxon>Dilleniales</taxon>
        <taxon>Dilleniaceae</taxon>
        <taxon>Dillenia</taxon>
    </lineage>
</organism>
<dbReference type="EMBL" id="JBAMMX010000016">
    <property type="protein sequence ID" value="KAK6924966.1"/>
    <property type="molecule type" value="Genomic_DNA"/>
</dbReference>
<evidence type="ECO:0000256" key="1">
    <source>
        <dbReference type="ARBA" id="ARBA00023016"/>
    </source>
</evidence>
<dbReference type="InterPro" id="IPR002068">
    <property type="entry name" value="A-crystallin/Hsp20_dom"/>
</dbReference>
<evidence type="ECO:0000313" key="8">
    <source>
        <dbReference type="Proteomes" id="UP001370490"/>
    </source>
</evidence>